<dbReference type="PANTHER" id="PTHR30346">
    <property type="entry name" value="TRANSCRIPTIONAL DUAL REGULATOR HCAR-RELATED"/>
    <property type="match status" value="1"/>
</dbReference>
<comment type="caution">
    <text evidence="6">The sequence shown here is derived from an EMBL/GenBank/DDBJ whole genome shotgun (WGS) entry which is preliminary data.</text>
</comment>
<keyword evidence="2" id="KW-0805">Transcription regulation</keyword>
<evidence type="ECO:0000259" key="5">
    <source>
        <dbReference type="PROSITE" id="PS50931"/>
    </source>
</evidence>
<dbReference type="Pfam" id="PF00126">
    <property type="entry name" value="HTH_1"/>
    <property type="match status" value="1"/>
</dbReference>
<dbReference type="SUPFAM" id="SSF53850">
    <property type="entry name" value="Periplasmic binding protein-like II"/>
    <property type="match status" value="1"/>
</dbReference>
<evidence type="ECO:0000256" key="4">
    <source>
        <dbReference type="ARBA" id="ARBA00023163"/>
    </source>
</evidence>
<evidence type="ECO:0000256" key="3">
    <source>
        <dbReference type="ARBA" id="ARBA00023125"/>
    </source>
</evidence>
<dbReference type="SUPFAM" id="SSF46785">
    <property type="entry name" value="Winged helix' DNA-binding domain"/>
    <property type="match status" value="1"/>
</dbReference>
<dbReference type="InterPro" id="IPR000847">
    <property type="entry name" value="LysR_HTH_N"/>
</dbReference>
<dbReference type="PRINTS" id="PR00039">
    <property type="entry name" value="HTHLYSR"/>
</dbReference>
<dbReference type="Gene3D" id="3.40.190.10">
    <property type="entry name" value="Periplasmic binding protein-like II"/>
    <property type="match status" value="2"/>
</dbReference>
<evidence type="ECO:0000256" key="1">
    <source>
        <dbReference type="ARBA" id="ARBA00009437"/>
    </source>
</evidence>
<protein>
    <submittedName>
        <fullName evidence="6">LysR family transcriptional regulator</fullName>
    </submittedName>
</protein>
<dbReference type="PROSITE" id="PS50931">
    <property type="entry name" value="HTH_LYSR"/>
    <property type="match status" value="1"/>
</dbReference>
<dbReference type="Pfam" id="PF03466">
    <property type="entry name" value="LysR_substrate"/>
    <property type="match status" value="1"/>
</dbReference>
<gene>
    <name evidence="6" type="ORF">ACIQFM_19035</name>
</gene>
<organism evidence="6 7">
    <name type="scientific">Streptomyces ardesiacus</name>
    <dbReference type="NCBI Taxonomy" id="285564"/>
    <lineage>
        <taxon>Bacteria</taxon>
        <taxon>Bacillati</taxon>
        <taxon>Actinomycetota</taxon>
        <taxon>Actinomycetes</taxon>
        <taxon>Kitasatosporales</taxon>
        <taxon>Streptomycetaceae</taxon>
        <taxon>Streptomyces</taxon>
    </lineage>
</organism>
<dbReference type="InterPro" id="IPR036388">
    <property type="entry name" value="WH-like_DNA-bd_sf"/>
</dbReference>
<dbReference type="RefSeq" id="WP_030401085.1">
    <property type="nucleotide sequence ID" value="NZ_BEWC01000001.1"/>
</dbReference>
<dbReference type="Proteomes" id="UP001617907">
    <property type="component" value="Unassembled WGS sequence"/>
</dbReference>
<accession>A0ABW8HC73</accession>
<dbReference type="EMBL" id="JBIVPC010000010">
    <property type="protein sequence ID" value="MFJ6038341.1"/>
    <property type="molecule type" value="Genomic_DNA"/>
</dbReference>
<evidence type="ECO:0000313" key="7">
    <source>
        <dbReference type="Proteomes" id="UP001617907"/>
    </source>
</evidence>
<keyword evidence="3" id="KW-0238">DNA-binding</keyword>
<keyword evidence="7" id="KW-1185">Reference proteome</keyword>
<comment type="similarity">
    <text evidence="1">Belongs to the LysR transcriptional regulatory family.</text>
</comment>
<name>A0ABW8HC73_9ACTN</name>
<proteinExistence type="inferred from homology"/>
<dbReference type="Gene3D" id="1.10.10.10">
    <property type="entry name" value="Winged helix-like DNA-binding domain superfamily/Winged helix DNA-binding domain"/>
    <property type="match status" value="1"/>
</dbReference>
<evidence type="ECO:0000256" key="2">
    <source>
        <dbReference type="ARBA" id="ARBA00023015"/>
    </source>
</evidence>
<dbReference type="PANTHER" id="PTHR30346:SF17">
    <property type="entry name" value="LYSR FAMILY TRANSCRIPTIONAL REGULATOR"/>
    <property type="match status" value="1"/>
</dbReference>
<feature type="domain" description="HTH lysR-type" evidence="5">
    <location>
        <begin position="3"/>
        <end position="60"/>
    </location>
</feature>
<dbReference type="InterPro" id="IPR036390">
    <property type="entry name" value="WH_DNA-bd_sf"/>
</dbReference>
<reference evidence="6 7" key="1">
    <citation type="submission" date="2024-10" db="EMBL/GenBank/DDBJ databases">
        <title>The Natural Products Discovery Center: Release of the First 8490 Sequenced Strains for Exploring Actinobacteria Biosynthetic Diversity.</title>
        <authorList>
            <person name="Kalkreuter E."/>
            <person name="Kautsar S.A."/>
            <person name="Yang D."/>
            <person name="Bader C.D."/>
            <person name="Teijaro C.N."/>
            <person name="Fluegel L."/>
            <person name="Davis C.M."/>
            <person name="Simpson J.R."/>
            <person name="Lauterbach L."/>
            <person name="Steele A.D."/>
            <person name="Gui C."/>
            <person name="Meng S."/>
            <person name="Li G."/>
            <person name="Viehrig K."/>
            <person name="Ye F."/>
            <person name="Su P."/>
            <person name="Kiefer A.F."/>
            <person name="Nichols A."/>
            <person name="Cepeda A.J."/>
            <person name="Yan W."/>
            <person name="Fan B."/>
            <person name="Jiang Y."/>
            <person name="Adhikari A."/>
            <person name="Zheng C.-J."/>
            <person name="Schuster L."/>
            <person name="Cowan T.M."/>
            <person name="Smanski M.J."/>
            <person name="Chevrette M.G."/>
            <person name="De Carvalho L.P.S."/>
            <person name="Shen B."/>
        </authorList>
    </citation>
    <scope>NUCLEOTIDE SEQUENCE [LARGE SCALE GENOMIC DNA]</scope>
    <source>
        <strain evidence="6 7">NPDC093086</strain>
    </source>
</reference>
<evidence type="ECO:0000313" key="6">
    <source>
        <dbReference type="EMBL" id="MFJ6038341.1"/>
    </source>
</evidence>
<dbReference type="GeneID" id="95503608"/>
<keyword evidence="4" id="KW-0804">Transcription</keyword>
<dbReference type="InterPro" id="IPR005119">
    <property type="entry name" value="LysR_subst-bd"/>
</dbReference>
<sequence length="289" mass="31090">MTMELRHLRTFLAIAEEGGITRAADRLHTSQPAVSRTLRRLEQHLGVRLVDRSTHHLHLTDAGLAFRPRAEAAVAAADTAFDPHRMRARPLRLGHAWSALGDHTALLLRRWNGAHPDTPLQLLRVDDRAAGLTHGKVDAAVLRGRVTAPRLRSVVLLTEPRVAAVPAAGPLARHPYLTLADLSDQVIAVNTVSGTTTLALWPAAVRPVESLTVANTDDWLATIAAGRAVGVTTTATAGIHPYPGITYRPLTDAADVPVLLAWNDPPDHPSIPDLAALAGEITREARREG</sequence>